<reference evidence="7" key="1">
    <citation type="submission" date="2018-05" db="EMBL/GenBank/DDBJ databases">
        <authorList>
            <person name="Lanie J.A."/>
            <person name="Ng W.-L."/>
            <person name="Kazmierczak K.M."/>
            <person name="Andrzejewski T.M."/>
            <person name="Davidsen T.M."/>
            <person name="Wayne K.J."/>
            <person name="Tettelin H."/>
            <person name="Glass J.I."/>
            <person name="Rusch D."/>
            <person name="Podicherti R."/>
            <person name="Tsui H.-C.T."/>
            <person name="Winkler M.E."/>
        </authorList>
    </citation>
    <scope>NUCLEOTIDE SEQUENCE</scope>
</reference>
<dbReference type="PRINTS" id="PR00352">
    <property type="entry name" value="3FE4SFRDOXIN"/>
</dbReference>
<evidence type="ECO:0000256" key="2">
    <source>
        <dbReference type="ARBA" id="ARBA00022723"/>
    </source>
</evidence>
<dbReference type="Pfam" id="PF13459">
    <property type="entry name" value="Fer4_15"/>
    <property type="match status" value="1"/>
</dbReference>
<feature type="domain" description="4Fe-4S ferredoxin-type" evidence="6">
    <location>
        <begin position="1"/>
        <end position="29"/>
    </location>
</feature>
<dbReference type="PANTHER" id="PTHR36923">
    <property type="entry name" value="FERREDOXIN"/>
    <property type="match status" value="1"/>
</dbReference>
<keyword evidence="3" id="KW-0249">Electron transport</keyword>
<accession>A0A382S4S5</accession>
<evidence type="ECO:0000313" key="7">
    <source>
        <dbReference type="EMBL" id="SVD04485.1"/>
    </source>
</evidence>
<dbReference type="GO" id="GO:0051536">
    <property type="term" value="F:iron-sulfur cluster binding"/>
    <property type="evidence" value="ECO:0007669"/>
    <property type="project" value="UniProtKB-KW"/>
</dbReference>
<sequence length="65" mass="6961">MKIVIDWDLCLGSGMCAGIAPDLFELDSEGNMSVRIETPLEDRRTSLETAVTCCPVEAISVTEAG</sequence>
<evidence type="ECO:0000256" key="5">
    <source>
        <dbReference type="ARBA" id="ARBA00023014"/>
    </source>
</evidence>
<name>A0A382S4S5_9ZZZZ</name>
<evidence type="ECO:0000256" key="3">
    <source>
        <dbReference type="ARBA" id="ARBA00022982"/>
    </source>
</evidence>
<dbReference type="InterPro" id="IPR017896">
    <property type="entry name" value="4Fe4S_Fe-S-bd"/>
</dbReference>
<dbReference type="EMBL" id="UINC01126175">
    <property type="protein sequence ID" value="SVD04485.1"/>
    <property type="molecule type" value="Genomic_DNA"/>
</dbReference>
<dbReference type="GO" id="GO:0005506">
    <property type="term" value="F:iron ion binding"/>
    <property type="evidence" value="ECO:0007669"/>
    <property type="project" value="InterPro"/>
</dbReference>
<evidence type="ECO:0000259" key="6">
    <source>
        <dbReference type="PROSITE" id="PS51379"/>
    </source>
</evidence>
<dbReference type="PROSITE" id="PS51379">
    <property type="entry name" value="4FE4S_FER_2"/>
    <property type="match status" value="1"/>
</dbReference>
<keyword evidence="1" id="KW-0813">Transport</keyword>
<keyword evidence="2" id="KW-0479">Metal-binding</keyword>
<organism evidence="7">
    <name type="scientific">marine metagenome</name>
    <dbReference type="NCBI Taxonomy" id="408172"/>
    <lineage>
        <taxon>unclassified sequences</taxon>
        <taxon>metagenomes</taxon>
        <taxon>ecological metagenomes</taxon>
    </lineage>
</organism>
<dbReference type="SUPFAM" id="SSF54862">
    <property type="entry name" value="4Fe-4S ferredoxins"/>
    <property type="match status" value="1"/>
</dbReference>
<keyword evidence="4" id="KW-0408">Iron</keyword>
<dbReference type="Gene3D" id="3.30.70.20">
    <property type="match status" value="1"/>
</dbReference>
<evidence type="ECO:0000256" key="1">
    <source>
        <dbReference type="ARBA" id="ARBA00022448"/>
    </source>
</evidence>
<dbReference type="GO" id="GO:0009055">
    <property type="term" value="F:electron transfer activity"/>
    <property type="evidence" value="ECO:0007669"/>
    <property type="project" value="InterPro"/>
</dbReference>
<evidence type="ECO:0000256" key="4">
    <source>
        <dbReference type="ARBA" id="ARBA00023004"/>
    </source>
</evidence>
<gene>
    <name evidence="7" type="ORF">METZ01_LOCUS357339</name>
</gene>
<dbReference type="InterPro" id="IPR001080">
    <property type="entry name" value="3Fe4S_ferredoxin"/>
</dbReference>
<dbReference type="AlphaFoldDB" id="A0A382S4S5"/>
<proteinExistence type="predicted"/>
<dbReference type="PANTHER" id="PTHR36923:SF3">
    <property type="entry name" value="FERREDOXIN"/>
    <property type="match status" value="1"/>
</dbReference>
<dbReference type="InterPro" id="IPR051269">
    <property type="entry name" value="Fe-S_cluster_ET"/>
</dbReference>
<keyword evidence="5" id="KW-0411">Iron-sulfur</keyword>
<protein>
    <recommendedName>
        <fullName evidence="6">4Fe-4S ferredoxin-type domain-containing protein</fullName>
    </recommendedName>
</protein>